<sequence length="104" mass="10737">MSLDEYQEYAERDGAVVRGLRALSGATAAGVVVLALVVVGTAYLGGRRGFPGPGAVSVTAHIVAAIVVVLAQRFADRRRGGAAISCSVGVLLVTAALLWTQWWG</sequence>
<dbReference type="STRING" id="168276.SAMN05444580_11663"/>
<dbReference type="EMBL" id="FNAB01000016">
    <property type="protein sequence ID" value="SDE40033.1"/>
    <property type="molecule type" value="Genomic_DNA"/>
</dbReference>
<protein>
    <submittedName>
        <fullName evidence="2">Uncharacterized protein</fullName>
    </submittedName>
</protein>
<organism evidence="2 3">
    <name type="scientific">Rhodococcus tukisamuensis</name>
    <dbReference type="NCBI Taxonomy" id="168276"/>
    <lineage>
        <taxon>Bacteria</taxon>
        <taxon>Bacillati</taxon>
        <taxon>Actinomycetota</taxon>
        <taxon>Actinomycetes</taxon>
        <taxon>Mycobacteriales</taxon>
        <taxon>Nocardiaceae</taxon>
        <taxon>Rhodococcus</taxon>
    </lineage>
</organism>
<proteinExistence type="predicted"/>
<accession>A0A1G7CLB9</accession>
<keyword evidence="3" id="KW-1185">Reference proteome</keyword>
<keyword evidence="1" id="KW-0472">Membrane</keyword>
<dbReference type="Proteomes" id="UP000199417">
    <property type="component" value="Unassembled WGS sequence"/>
</dbReference>
<feature type="transmembrane region" description="Helical" evidence="1">
    <location>
        <begin position="82"/>
        <end position="102"/>
    </location>
</feature>
<keyword evidence="1" id="KW-1133">Transmembrane helix</keyword>
<evidence type="ECO:0000313" key="2">
    <source>
        <dbReference type="EMBL" id="SDE40033.1"/>
    </source>
</evidence>
<feature type="transmembrane region" description="Helical" evidence="1">
    <location>
        <begin position="20"/>
        <end position="44"/>
    </location>
</feature>
<name>A0A1G7CLB9_9NOCA</name>
<reference evidence="2 3" key="1">
    <citation type="submission" date="2016-10" db="EMBL/GenBank/DDBJ databases">
        <authorList>
            <person name="de Groot N.N."/>
        </authorList>
    </citation>
    <scope>NUCLEOTIDE SEQUENCE [LARGE SCALE GENOMIC DNA]</scope>
    <source>
        <strain evidence="2 3">JCM 11308</strain>
    </source>
</reference>
<dbReference type="RefSeq" id="WP_245709514.1">
    <property type="nucleotide sequence ID" value="NZ_FNAB01000016.1"/>
</dbReference>
<gene>
    <name evidence="2" type="ORF">SAMN05444580_11663</name>
</gene>
<evidence type="ECO:0000256" key="1">
    <source>
        <dbReference type="SAM" id="Phobius"/>
    </source>
</evidence>
<feature type="transmembrane region" description="Helical" evidence="1">
    <location>
        <begin position="50"/>
        <end position="70"/>
    </location>
</feature>
<evidence type="ECO:0000313" key="3">
    <source>
        <dbReference type="Proteomes" id="UP000199417"/>
    </source>
</evidence>
<dbReference type="AlphaFoldDB" id="A0A1G7CLB9"/>
<keyword evidence="1" id="KW-0812">Transmembrane</keyword>